<proteinExistence type="predicted"/>
<dbReference type="HOGENOM" id="CLU_081286_0_0_0"/>
<protein>
    <recommendedName>
        <fullName evidence="1">Putative DNA-binding domain-containing protein</fullName>
    </recommendedName>
</protein>
<dbReference type="EMBL" id="CP001848">
    <property type="protein sequence ID" value="ADB15634.1"/>
    <property type="molecule type" value="Genomic_DNA"/>
</dbReference>
<reference evidence="2 3" key="1">
    <citation type="journal article" date="2009" name="Stand. Genomic Sci.">
        <title>Complete genome sequence of Pirellula staleyi type strain (ATCC 27377).</title>
        <authorList>
            <person name="Clum A."/>
            <person name="Tindall B.J."/>
            <person name="Sikorski J."/>
            <person name="Ivanova N."/>
            <person name="Mavrommatis K."/>
            <person name="Lucas S."/>
            <person name="Glavina del Rio T."/>
            <person name="Nolan M."/>
            <person name="Chen F."/>
            <person name="Tice H."/>
            <person name="Pitluck S."/>
            <person name="Cheng J.F."/>
            <person name="Chertkov O."/>
            <person name="Brettin T."/>
            <person name="Han C."/>
            <person name="Detter J.C."/>
            <person name="Kuske C."/>
            <person name="Bruce D."/>
            <person name="Goodwin L."/>
            <person name="Ovchinikova G."/>
            <person name="Pati A."/>
            <person name="Mikhailova N."/>
            <person name="Chen A."/>
            <person name="Palaniappan K."/>
            <person name="Land M."/>
            <person name="Hauser L."/>
            <person name="Chang Y.J."/>
            <person name="Jeffries C.D."/>
            <person name="Chain P."/>
            <person name="Rohde M."/>
            <person name="Goker M."/>
            <person name="Bristow J."/>
            <person name="Eisen J.A."/>
            <person name="Markowitz V."/>
            <person name="Hugenholtz P."/>
            <person name="Kyrpides N.C."/>
            <person name="Klenk H.P."/>
            <person name="Lapidus A."/>
        </authorList>
    </citation>
    <scope>NUCLEOTIDE SEQUENCE [LARGE SCALE GENOMIC DNA]</scope>
    <source>
        <strain evidence="3">ATCC 27377 / DSM 6068 / ICPB 4128</strain>
    </source>
</reference>
<feature type="domain" description="Putative DNA-binding" evidence="1">
    <location>
        <begin position="11"/>
        <end position="119"/>
    </location>
</feature>
<gene>
    <name evidence="2" type="ordered locus">Psta_0949</name>
</gene>
<accession>D2R7D8</accession>
<dbReference type="eggNOG" id="COG3219">
    <property type="taxonomic scope" value="Bacteria"/>
</dbReference>
<sequence length="298" mass="33665">MNRRELPLETLQQWMLTAIAHPGGIRAGLDAAQRATGIHAEHLSSLISPSQWQSSAERLAVYNDAYFARLLACMVELFPATAELLGLEAFQALAARYLVTHPPTSYSLHHLPDTFEAHLQSRLPDDDPLAICVLDMLRLERAIDRVFDGPGLEEQTLVPLHEKLASVQLDELLASRLVLHPSLQILELRSAVSHFYTQFRKQQRRELPAIFNAPESLALIRRHYIVQRVPLSPAEHLLIRAAQQHPLVSELLEHLGELAESQQRDHKLAETALAELRPIMARLAETGVFCDLHFQQRD</sequence>
<evidence type="ECO:0000313" key="3">
    <source>
        <dbReference type="Proteomes" id="UP000001887"/>
    </source>
</evidence>
<dbReference type="InterPro" id="IPR044922">
    <property type="entry name" value="DUF2063_N_sf"/>
</dbReference>
<name>D2R7D8_PIRSD</name>
<evidence type="ECO:0000313" key="2">
    <source>
        <dbReference type="EMBL" id="ADB15634.1"/>
    </source>
</evidence>
<keyword evidence="3" id="KW-1185">Reference proteome</keyword>
<dbReference type="Proteomes" id="UP000001887">
    <property type="component" value="Chromosome"/>
</dbReference>
<evidence type="ECO:0000259" key="1">
    <source>
        <dbReference type="Pfam" id="PF09836"/>
    </source>
</evidence>
<dbReference type="KEGG" id="psl:Psta_0949"/>
<dbReference type="OrthoDB" id="343356at2"/>
<dbReference type="STRING" id="530564.Psta_0949"/>
<organism evidence="2 3">
    <name type="scientific">Pirellula staleyi (strain ATCC 27377 / DSM 6068 / ICPB 4128)</name>
    <name type="common">Pirella staleyi</name>
    <dbReference type="NCBI Taxonomy" id="530564"/>
    <lineage>
        <taxon>Bacteria</taxon>
        <taxon>Pseudomonadati</taxon>
        <taxon>Planctomycetota</taxon>
        <taxon>Planctomycetia</taxon>
        <taxon>Pirellulales</taxon>
        <taxon>Pirellulaceae</taxon>
        <taxon>Pirellula</taxon>
    </lineage>
</organism>
<dbReference type="Gene3D" id="1.10.150.690">
    <property type="entry name" value="DUF2063"/>
    <property type="match status" value="1"/>
</dbReference>
<dbReference type="Pfam" id="PF09836">
    <property type="entry name" value="DUF2063"/>
    <property type="match status" value="1"/>
</dbReference>
<dbReference type="AlphaFoldDB" id="D2R7D8"/>
<dbReference type="InterPro" id="IPR018640">
    <property type="entry name" value="DUF2063"/>
</dbReference>